<dbReference type="EMBL" id="LRQG01000092">
    <property type="protein sequence ID" value="KXA39548.1"/>
    <property type="molecule type" value="Genomic_DNA"/>
</dbReference>
<feature type="signal peptide" evidence="1">
    <location>
        <begin position="1"/>
        <end position="35"/>
    </location>
</feature>
<comment type="caution">
    <text evidence="2">The sequence shown here is derived from an EMBL/GenBank/DDBJ whole genome shotgun (WGS) entry which is preliminary data.</text>
</comment>
<dbReference type="Proteomes" id="UP000070533">
    <property type="component" value="Unassembled WGS sequence"/>
</dbReference>
<dbReference type="AlphaFoldDB" id="A0A133Q9K0"/>
<keyword evidence="1" id="KW-0732">Signal</keyword>
<proteinExistence type="predicted"/>
<dbReference type="InterPro" id="IPR027829">
    <property type="entry name" value="DUF4625"/>
</dbReference>
<keyword evidence="3" id="KW-1185">Reference proteome</keyword>
<feature type="chain" id="PRO_5007458713" description="DUF4625 domain-containing protein" evidence="1">
    <location>
        <begin position="36"/>
        <end position="178"/>
    </location>
</feature>
<reference evidence="3" key="1">
    <citation type="submission" date="2016-01" db="EMBL/GenBank/DDBJ databases">
        <authorList>
            <person name="Mitreva M."/>
            <person name="Pepin K.H."/>
            <person name="Mihindukulasuriya K.A."/>
            <person name="Fulton R."/>
            <person name="Fronick C."/>
            <person name="O'Laughlin M."/>
            <person name="Miner T."/>
            <person name="Herter B."/>
            <person name="Rosa B.A."/>
            <person name="Cordes M."/>
            <person name="Tomlinson C."/>
            <person name="Wollam A."/>
            <person name="Palsikar V.B."/>
            <person name="Mardis E.R."/>
            <person name="Wilson R.K."/>
        </authorList>
    </citation>
    <scope>NUCLEOTIDE SEQUENCE [LARGE SCALE GENOMIC DNA]</scope>
    <source>
        <strain evidence="3">MJR7716</strain>
    </source>
</reference>
<organism evidence="2 3">
    <name type="scientific">Prevotella corporis</name>
    <dbReference type="NCBI Taxonomy" id="28128"/>
    <lineage>
        <taxon>Bacteria</taxon>
        <taxon>Pseudomonadati</taxon>
        <taxon>Bacteroidota</taxon>
        <taxon>Bacteroidia</taxon>
        <taxon>Bacteroidales</taxon>
        <taxon>Prevotellaceae</taxon>
        <taxon>Prevotella</taxon>
    </lineage>
</organism>
<accession>A0A133Q9K0</accession>
<evidence type="ECO:0000256" key="1">
    <source>
        <dbReference type="SAM" id="SignalP"/>
    </source>
</evidence>
<evidence type="ECO:0008006" key="4">
    <source>
        <dbReference type="Google" id="ProtNLM"/>
    </source>
</evidence>
<dbReference type="eggNOG" id="COG1470">
    <property type="taxonomic scope" value="Bacteria"/>
</dbReference>
<dbReference type="STRING" id="28128.HMPREF3226_01384"/>
<evidence type="ECO:0000313" key="2">
    <source>
        <dbReference type="EMBL" id="KXA39548.1"/>
    </source>
</evidence>
<dbReference type="Pfam" id="PF15418">
    <property type="entry name" value="DUF4625"/>
    <property type="match status" value="1"/>
</dbReference>
<gene>
    <name evidence="2" type="ORF">HMPREF3226_01384</name>
</gene>
<protein>
    <recommendedName>
        <fullName evidence="4">DUF4625 domain-containing protein</fullName>
    </recommendedName>
</protein>
<name>A0A133Q9K0_9BACT</name>
<sequence>MGILIPAFAKLKKKMKKISTFILLAALTLSFSACSSDDDKVVIDTEKPTITSEGIVAMPINCQTYELGSEIPVRYILKDNVELGNYNIEIHNNFNHHTHSTDAGDCRLDPMKDAAANVWVFNHDYTIPAGSKTYKIEENIKIPADRQPGDYHFMIRFTDAAGHQELKAVSIKLIKPVV</sequence>
<dbReference type="PATRIC" id="fig|28128.5.peg.1408"/>
<evidence type="ECO:0000313" key="3">
    <source>
        <dbReference type="Proteomes" id="UP000070533"/>
    </source>
</evidence>